<proteinExistence type="predicted"/>
<feature type="transmembrane region" description="Helical" evidence="1">
    <location>
        <begin position="507"/>
        <end position="524"/>
    </location>
</feature>
<feature type="transmembrane region" description="Helical" evidence="1">
    <location>
        <begin position="158"/>
        <end position="177"/>
    </location>
</feature>
<feature type="transmembrane region" description="Helical" evidence="1">
    <location>
        <begin position="361"/>
        <end position="379"/>
    </location>
</feature>
<feature type="transmembrane region" description="Helical" evidence="1">
    <location>
        <begin position="468"/>
        <end position="487"/>
    </location>
</feature>
<feature type="transmembrane region" description="Helical" evidence="1">
    <location>
        <begin position="439"/>
        <end position="461"/>
    </location>
</feature>
<reference evidence="2 3" key="1">
    <citation type="submission" date="2018-06" db="EMBL/GenBank/DDBJ databases">
        <title>Comparative genomics of Brasilonema spp. strains.</title>
        <authorList>
            <person name="Alvarenga D.O."/>
            <person name="Fiore M.F."/>
            <person name="Varani A.M."/>
        </authorList>
    </citation>
    <scope>NUCLEOTIDE SEQUENCE [LARGE SCALE GENOMIC DNA]</scope>
    <source>
        <strain evidence="2 3">CENA114</strain>
    </source>
</reference>
<dbReference type="RefSeq" id="WP_171977471.1">
    <property type="nucleotide sequence ID" value="NZ_CAWOXK010000001.1"/>
</dbReference>
<accession>A0A856MJQ2</accession>
<evidence type="ECO:0000313" key="3">
    <source>
        <dbReference type="Proteomes" id="UP000503129"/>
    </source>
</evidence>
<sequence>MEISTVKTPRWFVRRDIDGLFGLFLDNLIQILLIVNLCQGVLGFSPSLVYGRILPGIALSLIVGNFYYGWLAYKQGQREQRDDITALPYGINTVSLFAYVFLVMLPVRLTAIAQGVSSEQAAELAWQAGLVACLGSGLIELVGAWVGNPLRRLVPRAAMLSTLGGIAITFIAIGFLFRTFANPVVGLVPLGVILITYFGQVRFAIPGGLLAVLLGIGLAWGTGLVSWDNAKFATALQPIGVYIPRLWLGDLWNSRAVLLDYFSIILPMGLFNLVGSLQNLESAEAAGDVYPATPSLAANGIGTLVAAICGSCFPTTIYIGHPGWKALGARVGYSILNGIFMGLLCLTGTVAILAYFVPVEAGMAIVLWIGIVIVAQSFTATPSHHAPAVVVGLLPGIAGWGALIAKNALRAAGLGTPDKPLTPALIEQFKLSDTYIDGAFALEQGFIFSAMILAGITVYIIERDFRKAGYWSIAAALLSWFGLMHSYRWTVADTVVNLGFGTGTPWAVGYILLAILFFYTEWLARRQKGNQKVVPSSSQDAFDGNLEK</sequence>
<dbReference type="Proteomes" id="UP000503129">
    <property type="component" value="Chromosome"/>
</dbReference>
<feature type="transmembrane region" description="Helical" evidence="1">
    <location>
        <begin position="183"/>
        <end position="201"/>
    </location>
</feature>
<keyword evidence="1" id="KW-0472">Membrane</keyword>
<keyword evidence="1" id="KW-1133">Transmembrane helix</keyword>
<feature type="transmembrane region" description="Helical" evidence="1">
    <location>
        <begin position="48"/>
        <end position="68"/>
    </location>
</feature>
<gene>
    <name evidence="2" type="ORF">DP114_26120</name>
</gene>
<feature type="transmembrane region" description="Helical" evidence="1">
    <location>
        <begin position="297"/>
        <end position="319"/>
    </location>
</feature>
<feature type="transmembrane region" description="Helical" evidence="1">
    <location>
        <begin position="124"/>
        <end position="146"/>
    </location>
</feature>
<feature type="transmembrane region" description="Helical" evidence="1">
    <location>
        <begin position="20"/>
        <end position="42"/>
    </location>
</feature>
<protein>
    <submittedName>
        <fullName evidence="2">NCS2 family permease</fullName>
    </submittedName>
</protein>
<organism evidence="2 3">
    <name type="scientific">Brasilonema sennae CENA114</name>
    <dbReference type="NCBI Taxonomy" id="415709"/>
    <lineage>
        <taxon>Bacteria</taxon>
        <taxon>Bacillati</taxon>
        <taxon>Cyanobacteriota</taxon>
        <taxon>Cyanophyceae</taxon>
        <taxon>Nostocales</taxon>
        <taxon>Scytonemataceae</taxon>
        <taxon>Brasilonema</taxon>
        <taxon>Bromeliae group (in: Brasilonema)</taxon>
    </lineage>
</organism>
<feature type="transmembrane region" description="Helical" evidence="1">
    <location>
        <begin position="331"/>
        <end position="355"/>
    </location>
</feature>
<keyword evidence="3" id="KW-1185">Reference proteome</keyword>
<dbReference type="KEGG" id="bsen:DP114_26120"/>
<evidence type="ECO:0000313" key="2">
    <source>
        <dbReference type="EMBL" id="QDL10918.1"/>
    </source>
</evidence>
<dbReference type="AlphaFoldDB" id="A0A856MJQ2"/>
<dbReference type="PANTHER" id="PTHR31610">
    <property type="entry name" value="SLR0360 PROTEIN"/>
    <property type="match status" value="1"/>
</dbReference>
<evidence type="ECO:0000256" key="1">
    <source>
        <dbReference type="SAM" id="Phobius"/>
    </source>
</evidence>
<feature type="transmembrane region" description="Helical" evidence="1">
    <location>
        <begin position="257"/>
        <end position="277"/>
    </location>
</feature>
<feature type="transmembrane region" description="Helical" evidence="1">
    <location>
        <begin position="89"/>
        <end position="112"/>
    </location>
</feature>
<dbReference type="PANTHER" id="PTHR31610:SF0">
    <property type="entry name" value="SLC26A_SULP TRANSPORTER DOMAIN-CONTAINING PROTEIN"/>
    <property type="match status" value="1"/>
</dbReference>
<feature type="transmembrane region" description="Helical" evidence="1">
    <location>
        <begin position="208"/>
        <end position="226"/>
    </location>
</feature>
<dbReference type="EMBL" id="CP030118">
    <property type="protein sequence ID" value="QDL10918.1"/>
    <property type="molecule type" value="Genomic_DNA"/>
</dbReference>
<keyword evidence="1" id="KW-0812">Transmembrane</keyword>
<name>A0A856MJQ2_9CYAN</name>